<evidence type="ECO:0000256" key="2">
    <source>
        <dbReference type="ARBA" id="ARBA00022645"/>
    </source>
</evidence>
<evidence type="ECO:0000313" key="6">
    <source>
        <dbReference type="EMBL" id="CAD7653504.1"/>
    </source>
</evidence>
<accession>A0A7R9M4P4</accession>
<dbReference type="Pfam" id="PF00450">
    <property type="entry name" value="Peptidase_S10"/>
    <property type="match status" value="1"/>
</dbReference>
<dbReference type="FunFam" id="3.40.50.1820:FF:000335">
    <property type="entry name" value="Carboxypeptidase"/>
    <property type="match status" value="1"/>
</dbReference>
<dbReference type="SUPFAM" id="SSF53474">
    <property type="entry name" value="alpha/beta-Hydrolases"/>
    <property type="match status" value="1"/>
</dbReference>
<comment type="similarity">
    <text evidence="1 5">Belongs to the peptidase S10 family.</text>
</comment>
<proteinExistence type="inferred from homology"/>
<dbReference type="PROSITE" id="PS00131">
    <property type="entry name" value="CARBOXYPEPT_SER_SER"/>
    <property type="match status" value="1"/>
</dbReference>
<dbReference type="PRINTS" id="PR00724">
    <property type="entry name" value="CRBOXYPTASEC"/>
</dbReference>
<keyword evidence="5" id="KW-0732">Signal</keyword>
<sequence>MNFMNNIVVMITSFILQTVVVLAVNEDEIQELPGLYQRTPYKQYSGHLNASKGRHHFYWLFESQTNPETAPVVLWLNGGPGCSSLIGLFTENGPFKADSEGKNLTLNKNTWNSVANVIYMESPAGVGFSYVDSGVNPNNTDESTARDNYIALQSFFQKYPKLKANPFYITGESYAGVYIPMLAKLIFDDKSDINLKGVAIGNGLLDSQYLMDSQNDFAFAHGLMSTENYKNLIANCCTLKAGQPLKCDYRQNSTYMSSFTIPLTSKCLEYQREYMFPTNLYNIYDDCPPLNAYYQTITETNRKLFGERFANTLDKQLTNNDKSDSQAVNCIAENYTSYLNRAEVRKALHIPDQLKGVKWTDCGDAHYEGEGLSQKDNILQLIEKYKLQKTVVYNGDFDAQCDFIADHRFVDDLGLKVSEQLRQWKVNGGAIGGTVKRYAGGVSAVVVRGAGHMVPTDKPEAALAIIKDLIGVQQI</sequence>
<protein>
    <recommendedName>
        <fullName evidence="5">Carboxypeptidase</fullName>
        <ecNumber evidence="5">3.4.16.-</ecNumber>
    </recommendedName>
</protein>
<dbReference type="InterPro" id="IPR029058">
    <property type="entry name" value="AB_hydrolase_fold"/>
</dbReference>
<gene>
    <name evidence="6" type="ORF">ONB1V03_LOCUS10157</name>
</gene>
<dbReference type="InterPro" id="IPR018202">
    <property type="entry name" value="Ser_caboxypep_ser_AS"/>
</dbReference>
<dbReference type="AlphaFoldDB" id="A0A7R9M4P4"/>
<dbReference type="OrthoDB" id="1022205at2759"/>
<dbReference type="Gene3D" id="3.40.50.1820">
    <property type="entry name" value="alpha/beta hydrolase"/>
    <property type="match status" value="1"/>
</dbReference>
<dbReference type="PANTHER" id="PTHR11802">
    <property type="entry name" value="SERINE PROTEASE FAMILY S10 SERINE CARBOXYPEPTIDASE"/>
    <property type="match status" value="1"/>
</dbReference>
<dbReference type="InterPro" id="IPR001563">
    <property type="entry name" value="Peptidase_S10"/>
</dbReference>
<dbReference type="EMBL" id="OC921567">
    <property type="protein sequence ID" value="CAD7653504.1"/>
    <property type="molecule type" value="Genomic_DNA"/>
</dbReference>
<evidence type="ECO:0000256" key="5">
    <source>
        <dbReference type="RuleBase" id="RU361156"/>
    </source>
</evidence>
<name>A0A7R9M4P4_9ACAR</name>
<feature type="signal peptide" evidence="5">
    <location>
        <begin position="1"/>
        <end position="23"/>
    </location>
</feature>
<evidence type="ECO:0000256" key="1">
    <source>
        <dbReference type="ARBA" id="ARBA00009431"/>
    </source>
</evidence>
<dbReference type="GO" id="GO:1904715">
    <property type="term" value="P:negative regulation of chaperone-mediated autophagy"/>
    <property type="evidence" value="ECO:0007669"/>
    <property type="project" value="UniProtKB-ARBA"/>
</dbReference>
<organism evidence="6">
    <name type="scientific">Oppiella nova</name>
    <dbReference type="NCBI Taxonomy" id="334625"/>
    <lineage>
        <taxon>Eukaryota</taxon>
        <taxon>Metazoa</taxon>
        <taxon>Ecdysozoa</taxon>
        <taxon>Arthropoda</taxon>
        <taxon>Chelicerata</taxon>
        <taxon>Arachnida</taxon>
        <taxon>Acari</taxon>
        <taxon>Acariformes</taxon>
        <taxon>Sarcoptiformes</taxon>
        <taxon>Oribatida</taxon>
        <taxon>Brachypylina</taxon>
        <taxon>Oppioidea</taxon>
        <taxon>Oppiidae</taxon>
        <taxon>Oppiella</taxon>
    </lineage>
</organism>
<evidence type="ECO:0000256" key="3">
    <source>
        <dbReference type="ARBA" id="ARBA00022670"/>
    </source>
</evidence>
<keyword evidence="3 5" id="KW-0645">Protease</keyword>
<evidence type="ECO:0000313" key="7">
    <source>
        <dbReference type="Proteomes" id="UP000728032"/>
    </source>
</evidence>
<keyword evidence="7" id="KW-1185">Reference proteome</keyword>
<dbReference type="GO" id="GO:0006508">
    <property type="term" value="P:proteolysis"/>
    <property type="evidence" value="ECO:0007669"/>
    <property type="project" value="UniProtKB-KW"/>
</dbReference>
<dbReference type="PROSITE" id="PS00560">
    <property type="entry name" value="CARBOXYPEPT_SER_HIS"/>
    <property type="match status" value="1"/>
</dbReference>
<dbReference type="Proteomes" id="UP000728032">
    <property type="component" value="Unassembled WGS sequence"/>
</dbReference>
<dbReference type="GO" id="GO:0031647">
    <property type="term" value="P:regulation of protein stability"/>
    <property type="evidence" value="ECO:0007669"/>
    <property type="project" value="UniProtKB-ARBA"/>
</dbReference>
<feature type="chain" id="PRO_5035956901" description="Carboxypeptidase" evidence="5">
    <location>
        <begin position="24"/>
        <end position="475"/>
    </location>
</feature>
<dbReference type="EC" id="3.4.16.-" evidence="5"/>
<dbReference type="InterPro" id="IPR033124">
    <property type="entry name" value="Ser_caboxypep_his_AS"/>
</dbReference>
<dbReference type="EMBL" id="CAJPVJ010006742">
    <property type="protein sequence ID" value="CAG2170691.1"/>
    <property type="molecule type" value="Genomic_DNA"/>
</dbReference>
<reference evidence="6" key="1">
    <citation type="submission" date="2020-11" db="EMBL/GenBank/DDBJ databases">
        <authorList>
            <person name="Tran Van P."/>
        </authorList>
    </citation>
    <scope>NUCLEOTIDE SEQUENCE</scope>
</reference>
<keyword evidence="2 5" id="KW-0121">Carboxypeptidase</keyword>
<dbReference type="GO" id="GO:0004185">
    <property type="term" value="F:serine-type carboxypeptidase activity"/>
    <property type="evidence" value="ECO:0007669"/>
    <property type="project" value="UniProtKB-UniRule"/>
</dbReference>
<dbReference type="PANTHER" id="PTHR11802:SF201">
    <property type="entry name" value="CARBOXYPEPTIDASE"/>
    <property type="match status" value="1"/>
</dbReference>
<keyword evidence="4 5" id="KW-0378">Hydrolase</keyword>
<evidence type="ECO:0000256" key="4">
    <source>
        <dbReference type="ARBA" id="ARBA00022801"/>
    </source>
</evidence>